<dbReference type="PANTHER" id="PTHR33096:SF1">
    <property type="entry name" value="CXC1-LIKE CYSTEINE CLUSTER ASSOCIATED WITH KDZ TRANSPOSASES DOMAIN-CONTAINING PROTEIN"/>
    <property type="match status" value="1"/>
</dbReference>
<dbReference type="PANTHER" id="PTHR33096">
    <property type="entry name" value="CXC2 DOMAIN-CONTAINING PROTEIN"/>
    <property type="match status" value="1"/>
</dbReference>
<sequence length="615" mass="71839">MADICPPCYGPQVPGTRTDEPNYIVCMDGNFQHRRHEAASVEVPGMLKTPSLFIKPDEVAQMELSMNPALHNAIEGDVDRCTQQHTAADDARSGRTWNECDDTGLFGMACRHDQMLQMINIVKSGELKRLGILYDIGCNIEKGIIRRHQFPEERELNLLKFGTSVFHAYVHEWSCQLRYNPRLNQGWGMSDGEGLERIWSFLSPLISPLRYSTKNHRLVALNIRMNHHNDMGKINTVCYLLDRGKHVEQVMKDSQDILRALEEQSGLQWNHFKIQWERQREIQLSTIETATEKETREQVEELVLLEDKLRETHQEMIELRNTRRRNRTDAQNRHLQQLPDTLVMLEGEIESILDELGTDYFQNLQGGSEAEIKALIKIKISKSKLYEAKVGVIEMQKRWDQPRSGTRVQHRFKKQMNSKMNMFKKKWISYNNRATSFNSDFSPEVPLETPSFDDVKAFGIDNFFWSTSRLDHPSEPWAVDVNTQKGIQAYLTVTHCQDELRRIAREARQTVTWAIEKSIKMDQLLQSLQAEPQETDVLTESQQQVKNTCSEFNCPKAVVQSVFTNIAKKHCRLWLSWNCHIWKLMRWMMEFDSEEDQHEEEIFAQEQDFIIHEQN</sequence>
<dbReference type="STRING" id="418459.E3KZF9"/>
<dbReference type="EMBL" id="DS178324">
    <property type="protein sequence ID" value="EFP89684.2"/>
    <property type="molecule type" value="Genomic_DNA"/>
</dbReference>
<accession>E3KZF9</accession>
<dbReference type="InParanoid" id="E3KZF9"/>
<dbReference type="HOGENOM" id="CLU_011407_5_0_1"/>
<proteinExistence type="predicted"/>
<gene>
    <name evidence="1" type="ORF">PGTG_15647</name>
</gene>
<dbReference type="OrthoDB" id="2505969at2759"/>
<dbReference type="VEuPathDB" id="FungiDB:PGTG_15647"/>
<dbReference type="eggNOG" id="ENOG502SMER">
    <property type="taxonomic scope" value="Eukaryota"/>
</dbReference>
<name>E3KZF9_PUCGT</name>
<evidence type="ECO:0000313" key="2">
    <source>
        <dbReference type="Proteomes" id="UP000008783"/>
    </source>
</evidence>
<dbReference type="KEGG" id="pgr:PGTG_15647"/>
<organism evidence="1 2">
    <name type="scientific">Puccinia graminis f. sp. tritici (strain CRL 75-36-700-3 / race SCCL)</name>
    <name type="common">Black stem rust fungus</name>
    <dbReference type="NCBI Taxonomy" id="418459"/>
    <lineage>
        <taxon>Eukaryota</taxon>
        <taxon>Fungi</taxon>
        <taxon>Dikarya</taxon>
        <taxon>Basidiomycota</taxon>
        <taxon>Pucciniomycotina</taxon>
        <taxon>Pucciniomycetes</taxon>
        <taxon>Pucciniales</taxon>
        <taxon>Pucciniaceae</taxon>
        <taxon>Puccinia</taxon>
    </lineage>
</organism>
<dbReference type="InterPro" id="IPR040521">
    <property type="entry name" value="KDZ"/>
</dbReference>
<keyword evidence="2" id="KW-1185">Reference proteome</keyword>
<evidence type="ECO:0008006" key="3">
    <source>
        <dbReference type="Google" id="ProtNLM"/>
    </source>
</evidence>
<protein>
    <recommendedName>
        <fullName evidence="3">CxC1-like cysteine cluster associated with KDZ transposases domain-containing protein</fullName>
    </recommendedName>
</protein>
<dbReference type="Pfam" id="PF18758">
    <property type="entry name" value="KDZ"/>
    <property type="match status" value="1"/>
</dbReference>
<dbReference type="GeneID" id="10545251"/>
<dbReference type="Proteomes" id="UP000008783">
    <property type="component" value="Unassembled WGS sequence"/>
</dbReference>
<dbReference type="RefSeq" id="XP_003334103.2">
    <property type="nucleotide sequence ID" value="XM_003334055.2"/>
</dbReference>
<reference evidence="2" key="2">
    <citation type="journal article" date="2011" name="Proc. Natl. Acad. Sci. U.S.A.">
        <title>Obligate biotrophy features unraveled by the genomic analysis of rust fungi.</title>
        <authorList>
            <person name="Duplessis S."/>
            <person name="Cuomo C.A."/>
            <person name="Lin Y.-C."/>
            <person name="Aerts A."/>
            <person name="Tisserant E."/>
            <person name="Veneault-Fourrey C."/>
            <person name="Joly D.L."/>
            <person name="Hacquard S."/>
            <person name="Amselem J."/>
            <person name="Cantarel B.L."/>
            <person name="Chiu R."/>
            <person name="Coutinho P.M."/>
            <person name="Feau N."/>
            <person name="Field M."/>
            <person name="Frey P."/>
            <person name="Gelhaye E."/>
            <person name="Goldberg J."/>
            <person name="Grabherr M.G."/>
            <person name="Kodira C.D."/>
            <person name="Kohler A."/>
            <person name="Kuees U."/>
            <person name="Lindquist E.A."/>
            <person name="Lucas S.M."/>
            <person name="Mago R."/>
            <person name="Mauceli E."/>
            <person name="Morin E."/>
            <person name="Murat C."/>
            <person name="Pangilinan J.L."/>
            <person name="Park R."/>
            <person name="Pearson M."/>
            <person name="Quesneville H."/>
            <person name="Rouhier N."/>
            <person name="Sakthikumar S."/>
            <person name="Salamov A.A."/>
            <person name="Schmutz J."/>
            <person name="Selles B."/>
            <person name="Shapiro H."/>
            <person name="Tanguay P."/>
            <person name="Tuskan G.A."/>
            <person name="Henrissat B."/>
            <person name="Van de Peer Y."/>
            <person name="Rouze P."/>
            <person name="Ellis J.G."/>
            <person name="Dodds P.N."/>
            <person name="Schein J.E."/>
            <person name="Zhong S."/>
            <person name="Hamelin R.C."/>
            <person name="Grigoriev I.V."/>
            <person name="Szabo L.J."/>
            <person name="Martin F."/>
        </authorList>
    </citation>
    <scope>NUCLEOTIDE SEQUENCE [LARGE SCALE GENOMIC DNA]</scope>
    <source>
        <strain evidence="2">CRL 75-36-700-3 / race SCCL</strain>
    </source>
</reference>
<reference key="1">
    <citation type="submission" date="2007-01" db="EMBL/GenBank/DDBJ databases">
        <title>The Genome Sequence of Puccinia graminis f. sp. tritici Strain CRL 75-36-700-3.</title>
        <authorList>
            <consortium name="The Broad Institute Genome Sequencing Platform"/>
            <person name="Birren B."/>
            <person name="Lander E."/>
            <person name="Galagan J."/>
            <person name="Nusbaum C."/>
            <person name="Devon K."/>
            <person name="Cuomo C."/>
            <person name="Jaffe D."/>
            <person name="Butler J."/>
            <person name="Alvarez P."/>
            <person name="Gnerre S."/>
            <person name="Grabherr M."/>
            <person name="Mauceli E."/>
            <person name="Brockman W."/>
            <person name="Young S."/>
            <person name="LaButti K."/>
            <person name="Sykes S."/>
            <person name="DeCaprio D."/>
            <person name="Crawford M."/>
            <person name="Koehrsen M."/>
            <person name="Engels R."/>
            <person name="Montgomery P."/>
            <person name="Pearson M."/>
            <person name="Howarth C."/>
            <person name="Larson L."/>
            <person name="White J."/>
            <person name="Zeng Q."/>
            <person name="Kodira C."/>
            <person name="Yandava C."/>
            <person name="Alvarado L."/>
            <person name="O'Leary S."/>
            <person name="Szabo L."/>
            <person name="Dean R."/>
            <person name="Schein J."/>
        </authorList>
    </citation>
    <scope>NUCLEOTIDE SEQUENCE</scope>
    <source>
        <strain>CRL 75-36-700-3</strain>
    </source>
</reference>
<evidence type="ECO:0000313" key="1">
    <source>
        <dbReference type="EMBL" id="EFP89684.2"/>
    </source>
</evidence>
<dbReference type="AlphaFoldDB" id="E3KZF9"/>